<dbReference type="RefSeq" id="WP_130990033.1">
    <property type="nucleotide sequence ID" value="NZ_SISK01000002.1"/>
</dbReference>
<dbReference type="PROSITE" id="PS51257">
    <property type="entry name" value="PROKAR_LIPOPROTEIN"/>
    <property type="match status" value="1"/>
</dbReference>
<keyword evidence="3" id="KW-1185">Reference proteome</keyword>
<dbReference type="AlphaFoldDB" id="A0A4Q9G6Z9"/>
<sequence length="172" mass="18094">MQAFVRGIAVVGVIGLSACGSNQLMNIETGQNSPDEFAILPTRSLSMPPDLALLPEPTPGGANITDPTPAADAVAALGGNPARLADQGVGAADQALVAHASRRGTDPAIRQRLAQADADWRSGNRRRPLEALFGTTVYQRTYRPLALDSTAEQQRWQRAGAITQTSPAPQDD</sequence>
<proteinExistence type="predicted"/>
<reference evidence="2 3" key="1">
    <citation type="submission" date="2019-02" db="EMBL/GenBank/DDBJ databases">
        <title>Paracoccus subflavus sp. nov., isolated from marine sediment of the Pacific Ocean.</title>
        <authorList>
            <person name="Zhang G."/>
        </authorList>
    </citation>
    <scope>NUCLEOTIDE SEQUENCE [LARGE SCALE GENOMIC DNA]</scope>
    <source>
        <strain evidence="2 3">GY0581</strain>
    </source>
</reference>
<dbReference type="OrthoDB" id="7876689at2"/>
<dbReference type="EMBL" id="SISK01000002">
    <property type="protein sequence ID" value="TBN42606.1"/>
    <property type="molecule type" value="Genomic_DNA"/>
</dbReference>
<name>A0A4Q9G6Z9_9RHOB</name>
<comment type="caution">
    <text evidence="2">The sequence shown here is derived from an EMBL/GenBank/DDBJ whole genome shotgun (WGS) entry which is preliminary data.</text>
</comment>
<accession>A0A4Q9G6Z9</accession>
<evidence type="ECO:0000313" key="2">
    <source>
        <dbReference type="EMBL" id="TBN42606.1"/>
    </source>
</evidence>
<evidence type="ECO:0000313" key="3">
    <source>
        <dbReference type="Proteomes" id="UP000293520"/>
    </source>
</evidence>
<organism evidence="2 3">
    <name type="scientific">Paracoccus subflavus</name>
    <dbReference type="NCBI Taxonomy" id="2528244"/>
    <lineage>
        <taxon>Bacteria</taxon>
        <taxon>Pseudomonadati</taxon>
        <taxon>Pseudomonadota</taxon>
        <taxon>Alphaproteobacteria</taxon>
        <taxon>Rhodobacterales</taxon>
        <taxon>Paracoccaceae</taxon>
        <taxon>Paracoccus</taxon>
    </lineage>
</organism>
<gene>
    <name evidence="2" type="ORF">EYE42_04055</name>
</gene>
<evidence type="ECO:0000256" key="1">
    <source>
        <dbReference type="SAM" id="MobiDB-lite"/>
    </source>
</evidence>
<feature type="region of interest" description="Disordered" evidence="1">
    <location>
        <begin position="151"/>
        <end position="172"/>
    </location>
</feature>
<dbReference type="Pfam" id="PF11233">
    <property type="entry name" value="DUF3035"/>
    <property type="match status" value="1"/>
</dbReference>
<protein>
    <submittedName>
        <fullName evidence="2">DUF3035 domain-containing protein</fullName>
    </submittedName>
</protein>
<dbReference type="InterPro" id="IPR021395">
    <property type="entry name" value="DUF3035"/>
</dbReference>
<dbReference type="Proteomes" id="UP000293520">
    <property type="component" value="Unassembled WGS sequence"/>
</dbReference>